<dbReference type="GO" id="GO:0005576">
    <property type="term" value="C:extracellular region"/>
    <property type="evidence" value="ECO:0007669"/>
    <property type="project" value="InterPro"/>
</dbReference>
<feature type="chain" id="PRO_5026345005" description="Apple domain-containing protein" evidence="4">
    <location>
        <begin position="23"/>
        <end position="531"/>
    </location>
</feature>
<evidence type="ECO:0000256" key="3">
    <source>
        <dbReference type="SAM" id="MobiDB-lite"/>
    </source>
</evidence>
<evidence type="ECO:0000256" key="4">
    <source>
        <dbReference type="SAM" id="SignalP"/>
    </source>
</evidence>
<dbReference type="Gene3D" id="3.50.4.10">
    <property type="entry name" value="Hepatocyte Growth Factor"/>
    <property type="match status" value="6"/>
</dbReference>
<accession>A0A6G0WPW7</accession>
<dbReference type="GO" id="GO:0006508">
    <property type="term" value="P:proteolysis"/>
    <property type="evidence" value="ECO:0007669"/>
    <property type="project" value="InterPro"/>
</dbReference>
<feature type="compositionally biased region" description="Low complexity" evidence="3">
    <location>
        <begin position="292"/>
        <end position="314"/>
    </location>
</feature>
<feature type="region of interest" description="Disordered" evidence="3">
    <location>
        <begin position="234"/>
        <end position="314"/>
    </location>
</feature>
<dbReference type="InterPro" id="IPR000177">
    <property type="entry name" value="Apple"/>
</dbReference>
<keyword evidence="4" id="KW-0732">Signal</keyword>
<feature type="domain" description="Apple" evidence="5">
    <location>
        <begin position="318"/>
        <end position="390"/>
    </location>
</feature>
<evidence type="ECO:0000313" key="7">
    <source>
        <dbReference type="Proteomes" id="UP000481153"/>
    </source>
</evidence>
<evidence type="ECO:0000313" key="6">
    <source>
        <dbReference type="EMBL" id="KAF0729447.1"/>
    </source>
</evidence>
<keyword evidence="7" id="KW-1185">Reference proteome</keyword>
<feature type="signal peptide" evidence="4">
    <location>
        <begin position="1"/>
        <end position="22"/>
    </location>
</feature>
<feature type="domain" description="Apple" evidence="5">
    <location>
        <begin position="96"/>
        <end position="174"/>
    </location>
</feature>
<sequence length="531" mass="54619">MVSLSSIFLGLAFVATPSMAYARCNAPEVDTDYPGNDIRKTSQVNAADCCGDCAATPGCVVSTWSSYRGGTCWLKKSKATAVRAANVTSVSVKFECSALEADSDYAGNDISSTSRANASDCCYDCNTTPSCQLYVWTPSSNGGGTCWLKSAKGTKVPRLGAVAAATRMYSNRQCDALLENTDYAGHDIKSTTRSSVDQCCDDCKATVGCRLFVWAAGKCWLKDAMGAAKPLAGAKASRLSWWRPTTTAPPTSTQTPTGTPTATPSATPGATPSGTPGATPSATPNSTPPSTPSSTPSSTPTSTPVATPSTTPAATAQCSVLSDNTDFAGNDIKATQRASADLCCDDCDKTTGCKLYVWTNHNDGTCWLKSGFGQRSTAAGAKAGAVKRECAALSDSTDYAGNDIGSTQRASAGLCCADCNATPGCKLYVWTNHNGGTCWLKSAYGKRSFALGAMAAATGNQCSPLASNSDYAAGDIGSTQSSSDVNCCGDCQATPGCKLYVWTKHDGGTCWLKRAIGPASTKNGATAGLVN</sequence>
<dbReference type="Proteomes" id="UP000481153">
    <property type="component" value="Unassembled WGS sequence"/>
</dbReference>
<dbReference type="AlphaFoldDB" id="A0A6G0WPW7"/>
<dbReference type="EMBL" id="VJMJ01000164">
    <property type="protein sequence ID" value="KAF0729447.1"/>
    <property type="molecule type" value="Genomic_DNA"/>
</dbReference>
<keyword evidence="1" id="KW-0677">Repeat</keyword>
<proteinExistence type="predicted"/>
<comment type="caution">
    <text evidence="6">The sequence shown here is derived from an EMBL/GenBank/DDBJ whole genome shotgun (WGS) entry which is preliminary data.</text>
</comment>
<dbReference type="VEuPathDB" id="FungiDB:AeMF1_018038"/>
<reference evidence="6 7" key="1">
    <citation type="submission" date="2019-07" db="EMBL/GenBank/DDBJ databases">
        <title>Genomics analysis of Aphanomyces spp. identifies a new class of oomycete effector associated with host adaptation.</title>
        <authorList>
            <person name="Gaulin E."/>
        </authorList>
    </citation>
    <scope>NUCLEOTIDE SEQUENCE [LARGE SCALE GENOMIC DNA]</scope>
    <source>
        <strain evidence="6 7">ATCC 201684</strain>
    </source>
</reference>
<evidence type="ECO:0000256" key="1">
    <source>
        <dbReference type="ARBA" id="ARBA00022737"/>
    </source>
</evidence>
<dbReference type="SMART" id="SM00223">
    <property type="entry name" value="APPLE"/>
    <property type="match status" value="5"/>
</dbReference>
<name>A0A6G0WPW7_9STRA</name>
<dbReference type="InterPro" id="IPR003609">
    <property type="entry name" value="Pan_app"/>
</dbReference>
<keyword evidence="2" id="KW-1015">Disulfide bond</keyword>
<dbReference type="PANTHER" id="PTHR33946:SF4">
    <property type="entry name" value="COAGULATION FACTOR XI"/>
    <property type="match status" value="1"/>
</dbReference>
<dbReference type="Pfam" id="PF14295">
    <property type="entry name" value="PAN_4"/>
    <property type="match status" value="6"/>
</dbReference>
<feature type="compositionally biased region" description="Low complexity" evidence="3">
    <location>
        <begin position="244"/>
        <end position="285"/>
    </location>
</feature>
<evidence type="ECO:0000256" key="2">
    <source>
        <dbReference type="ARBA" id="ARBA00023157"/>
    </source>
</evidence>
<evidence type="ECO:0000259" key="5">
    <source>
        <dbReference type="PROSITE" id="PS50948"/>
    </source>
</evidence>
<organism evidence="6 7">
    <name type="scientific">Aphanomyces euteiches</name>
    <dbReference type="NCBI Taxonomy" id="100861"/>
    <lineage>
        <taxon>Eukaryota</taxon>
        <taxon>Sar</taxon>
        <taxon>Stramenopiles</taxon>
        <taxon>Oomycota</taxon>
        <taxon>Saprolegniomycetes</taxon>
        <taxon>Saprolegniales</taxon>
        <taxon>Verrucalvaceae</taxon>
        <taxon>Aphanomyces</taxon>
    </lineage>
</organism>
<gene>
    <name evidence="6" type="ORF">Ae201684_012948</name>
</gene>
<protein>
    <recommendedName>
        <fullName evidence="5">Apple domain-containing protein</fullName>
    </recommendedName>
</protein>
<dbReference type="PROSITE" id="PS50948">
    <property type="entry name" value="PAN"/>
    <property type="match status" value="2"/>
</dbReference>
<dbReference type="PANTHER" id="PTHR33946">
    <property type="match status" value="1"/>
</dbReference>